<dbReference type="PANTHER" id="PTHR42208:SF1">
    <property type="entry name" value="HEAVY METAL TRANSPORTER"/>
    <property type="match status" value="1"/>
</dbReference>
<feature type="compositionally biased region" description="Polar residues" evidence="1">
    <location>
        <begin position="225"/>
        <end position="238"/>
    </location>
</feature>
<evidence type="ECO:0000256" key="1">
    <source>
        <dbReference type="SAM" id="MobiDB-lite"/>
    </source>
</evidence>
<keyword evidence="2" id="KW-0472">Membrane</keyword>
<dbReference type="EMBL" id="AP026866">
    <property type="protein sequence ID" value="BDS08864.1"/>
    <property type="molecule type" value="Genomic_DNA"/>
</dbReference>
<dbReference type="AlphaFoldDB" id="A0AAT9FSH5"/>
<evidence type="ECO:0000313" key="4">
    <source>
        <dbReference type="EMBL" id="BDS08864.1"/>
    </source>
</evidence>
<organism evidence="4">
    <name type="scientific">Oceaniferula spumae</name>
    <dbReference type="NCBI Taxonomy" id="2979115"/>
    <lineage>
        <taxon>Bacteria</taxon>
        <taxon>Pseudomonadati</taxon>
        <taxon>Verrucomicrobiota</taxon>
        <taxon>Verrucomicrobiia</taxon>
        <taxon>Verrucomicrobiales</taxon>
        <taxon>Verrucomicrobiaceae</taxon>
        <taxon>Oceaniferula</taxon>
    </lineage>
</organism>
<accession>A0AAT9FSH5</accession>
<keyword evidence="2" id="KW-0812">Transmembrane</keyword>
<feature type="domain" description="Urease accessory protein UreH-like transmembrane" evidence="3">
    <location>
        <begin position="10"/>
        <end position="203"/>
    </location>
</feature>
<sequence length="251" mass="26926">MIENINTPAIAFAAGLITSIHCAGMCGPIACSLTALKKDESSRTGAAIAYHGGRLLSYSTLGAIFGVVGDKILIDFFNSPAVILPWFLVVIFIAIAFGLEKKIPRPAFFNRWTARLRFKAMRISATRGALVMGLATPLLPCTPLYLFFAACFATGSGIKGAEFALAFGLGTVPLLWATQLGFHKLQRKLGTRWMTRCRKGLALAAALMMAWRLHDTIPLIPSATAAPNNGPSTEQQETPAEAKSELPSCCH</sequence>
<feature type="transmembrane region" description="Helical" evidence="2">
    <location>
        <begin position="12"/>
        <end position="36"/>
    </location>
</feature>
<dbReference type="PANTHER" id="PTHR42208">
    <property type="entry name" value="HEAVY METAL TRANSPORTER-RELATED"/>
    <property type="match status" value="1"/>
</dbReference>
<reference evidence="4" key="1">
    <citation type="submission" date="2024-07" db="EMBL/GenBank/DDBJ databases">
        <title>Complete genome sequence of Verrucomicrobiaceae bacterium NT6N.</title>
        <authorList>
            <person name="Huang C."/>
            <person name="Takami H."/>
            <person name="Hamasaki K."/>
        </authorList>
    </citation>
    <scope>NUCLEOTIDE SEQUENCE</scope>
    <source>
        <strain evidence="4">NT6N</strain>
    </source>
</reference>
<keyword evidence="2" id="KW-1133">Transmembrane helix</keyword>
<name>A0AAT9FSH5_9BACT</name>
<feature type="transmembrane region" description="Helical" evidence="2">
    <location>
        <begin position="48"/>
        <end position="69"/>
    </location>
</feature>
<proteinExistence type="predicted"/>
<feature type="region of interest" description="Disordered" evidence="1">
    <location>
        <begin position="224"/>
        <end position="251"/>
    </location>
</feature>
<dbReference type="KEGG" id="osu:NT6N_39040"/>
<feature type="transmembrane region" description="Helical" evidence="2">
    <location>
        <begin position="120"/>
        <end position="139"/>
    </location>
</feature>
<protein>
    <recommendedName>
        <fullName evidence="3">Urease accessory protein UreH-like transmembrane domain-containing protein</fullName>
    </recommendedName>
</protein>
<feature type="transmembrane region" description="Helical" evidence="2">
    <location>
        <begin position="145"/>
        <end position="176"/>
    </location>
</feature>
<feature type="transmembrane region" description="Helical" evidence="2">
    <location>
        <begin position="81"/>
        <end position="99"/>
    </location>
</feature>
<evidence type="ECO:0000256" key="2">
    <source>
        <dbReference type="SAM" id="Phobius"/>
    </source>
</evidence>
<dbReference type="InterPro" id="IPR039447">
    <property type="entry name" value="UreH-like_TM_dom"/>
</dbReference>
<gene>
    <name evidence="4" type="ORF">NT6N_39040</name>
</gene>
<evidence type="ECO:0000259" key="3">
    <source>
        <dbReference type="Pfam" id="PF13386"/>
    </source>
</evidence>
<dbReference type="Pfam" id="PF13386">
    <property type="entry name" value="DsbD_2"/>
    <property type="match status" value="1"/>
</dbReference>